<organism evidence="2 3">
    <name type="scientific">Candidatus Desantisbacteria bacterium CG_4_10_14_0_8_um_filter_48_22</name>
    <dbReference type="NCBI Taxonomy" id="1974543"/>
    <lineage>
        <taxon>Bacteria</taxon>
        <taxon>Candidatus Desantisiibacteriota</taxon>
    </lineage>
</organism>
<dbReference type="Proteomes" id="UP000229307">
    <property type="component" value="Unassembled WGS sequence"/>
</dbReference>
<feature type="non-terminal residue" evidence="2">
    <location>
        <position position="1"/>
    </location>
</feature>
<evidence type="ECO:0000313" key="2">
    <source>
        <dbReference type="EMBL" id="PIZ17927.1"/>
    </source>
</evidence>
<comment type="caution">
    <text evidence="2">The sequence shown here is derived from an EMBL/GenBank/DDBJ whole genome shotgun (WGS) entry which is preliminary data.</text>
</comment>
<accession>A0A2M7SEG1</accession>
<reference evidence="3" key="1">
    <citation type="submission" date="2017-09" db="EMBL/GenBank/DDBJ databases">
        <title>Depth-based differentiation of microbial function through sediment-hosted aquifers and enrichment of novel symbionts in the deep terrestrial subsurface.</title>
        <authorList>
            <person name="Probst A.J."/>
            <person name="Ladd B."/>
            <person name="Jarett J.K."/>
            <person name="Geller-Mcgrath D.E."/>
            <person name="Sieber C.M.K."/>
            <person name="Emerson J.B."/>
            <person name="Anantharaman K."/>
            <person name="Thomas B.C."/>
            <person name="Malmstrom R."/>
            <person name="Stieglmeier M."/>
            <person name="Klingl A."/>
            <person name="Woyke T."/>
            <person name="Ryan C.M."/>
            <person name="Banfield J.F."/>
        </authorList>
    </citation>
    <scope>NUCLEOTIDE SEQUENCE [LARGE SCALE GENOMIC DNA]</scope>
</reference>
<dbReference type="NCBIfam" id="NF047446">
    <property type="entry name" value="barrel_OmpL47"/>
    <property type="match status" value="1"/>
</dbReference>
<evidence type="ECO:0000259" key="1">
    <source>
        <dbReference type="Pfam" id="PF10102"/>
    </source>
</evidence>
<proteinExistence type="predicted"/>
<feature type="non-terminal residue" evidence="2">
    <location>
        <position position="623"/>
    </location>
</feature>
<dbReference type="AlphaFoldDB" id="A0A2M7SEG1"/>
<name>A0A2M7SEG1_9BACT</name>
<dbReference type="InterPro" id="IPR018765">
    <property type="entry name" value="DUF2341"/>
</dbReference>
<dbReference type="EMBL" id="PFMR01000063">
    <property type="protein sequence ID" value="PIZ17927.1"/>
    <property type="molecule type" value="Genomic_DNA"/>
</dbReference>
<dbReference type="Pfam" id="PF10102">
    <property type="entry name" value="DUF2341"/>
    <property type="match status" value="1"/>
</dbReference>
<evidence type="ECO:0000313" key="3">
    <source>
        <dbReference type="Proteomes" id="UP000229307"/>
    </source>
</evidence>
<dbReference type="InterPro" id="IPR058094">
    <property type="entry name" value="Ig-like_OmpL47-like"/>
</dbReference>
<sequence>TTFSLSASDLDGDNPSGIAGTRYRINNSDWNIYSRPFKLGGYYEEGAECLIEYYAFDRIGNEEQVKSVRAIIDNTPPSVNVNVGKPMYVTLTGETQVTPGTQIDISAVDASGSGINTVQYAVDAGAWVVCTGPLSIRQDGSHTLNFQAWDNVGNKTSSTQVLILTSRYDWDLGSYVLTEGQSESGSVKLVPAALSGTHISHILDLGETPLEDGVFTSTYSAPVGTSLSFEYSCAKVPTSSDWKYKRQITLNNSGQADLSDYQVSITLAPQDFDYLKANQDGSDIRFVDSDEITPLQYYVDSWNPSGQSKLWVKVPFIASGSSKDIYLLYGNSSALSESKGESVFLAFDDFNDSSWQDKWTLSAYPDAPLITEHDGYLDIPSWFGGGQVLVSYFEFLSQPIIIESCMMHFESYESQSIIGLKQGNYILGFGNNGYEGRGFYLEDYAGREMGENWAGGNAYGVWKYYRILADGNNFDGWRGDSDGTYDQFIDWYFGNNWDFNTAGSCNARIYIWRSGILLDWFRIRKYAQAEPGVQVGTEQDAGNWSAWTQIQLGQSVPAGHRYWRIKSIFSSDGTTTPVLNDYTLRFGTGTELFVENVAPEFTEIKAVPSSVANTQNIQIIVQA</sequence>
<gene>
    <name evidence="2" type="ORF">COY52_02095</name>
</gene>
<feature type="domain" description="DUF2341" evidence="1">
    <location>
        <begin position="280"/>
        <end position="360"/>
    </location>
</feature>
<protein>
    <recommendedName>
        <fullName evidence="1">DUF2341 domain-containing protein</fullName>
    </recommendedName>
</protein>